<reference evidence="3" key="2">
    <citation type="submission" date="2020-09" db="EMBL/GenBank/DDBJ databases">
        <authorList>
            <person name="Sun Q."/>
            <person name="Zhou Y."/>
        </authorList>
    </citation>
    <scope>NUCLEOTIDE SEQUENCE</scope>
    <source>
        <strain evidence="3">CGMCC 1.15725</strain>
    </source>
</reference>
<sequence>MSYRTILAVIDGTVNDYRVLEAALAVGRPCEARITALYADTDPSGLPAAYVGDGAGVYLSQDLWEALEVQIGEQRELARAHFEDWKHRGGLRDAVEQTAGLTARLVVETGRTTHLLAKHGPVTDLIVTALPGPGEVGPGMIGPGMIGPGMIGRDMALEAALFDTGRPALAIPATGATTVSQGAPIVIAWNGKPEAARALAGALPFLASSRGEVIVLTAIERDVSRPLAPVIDYLARHGVAARWVELAGHDGGIGALLLDEAAKRGAGLLVMGAYTHNRWREVVLGGVTRHVLKHAALPILLAH</sequence>
<dbReference type="InterPro" id="IPR006015">
    <property type="entry name" value="Universal_stress_UspA"/>
</dbReference>
<dbReference type="AlphaFoldDB" id="A0A8J3E6R1"/>
<evidence type="ECO:0000259" key="2">
    <source>
        <dbReference type="Pfam" id="PF00582"/>
    </source>
</evidence>
<dbReference type="PRINTS" id="PR01438">
    <property type="entry name" value="UNVRSLSTRESS"/>
</dbReference>
<dbReference type="CDD" id="cd00293">
    <property type="entry name" value="USP-like"/>
    <property type="match status" value="1"/>
</dbReference>
<feature type="domain" description="UspA" evidence="2">
    <location>
        <begin position="185"/>
        <end position="302"/>
    </location>
</feature>
<protein>
    <submittedName>
        <fullName evidence="3">Universal stress protein UspA</fullName>
    </submittedName>
</protein>
<dbReference type="RefSeq" id="WP_189051642.1">
    <property type="nucleotide sequence ID" value="NZ_BMJQ01000020.1"/>
</dbReference>
<gene>
    <name evidence="3" type="ORF">GCM10011611_57590</name>
</gene>
<reference evidence="3" key="1">
    <citation type="journal article" date="2014" name="Int. J. Syst. Evol. Microbiol.">
        <title>Complete genome sequence of Corynebacterium casei LMG S-19264T (=DSM 44701T), isolated from a smear-ripened cheese.</title>
        <authorList>
            <consortium name="US DOE Joint Genome Institute (JGI-PGF)"/>
            <person name="Walter F."/>
            <person name="Albersmeier A."/>
            <person name="Kalinowski J."/>
            <person name="Ruckert C."/>
        </authorList>
    </citation>
    <scope>NUCLEOTIDE SEQUENCE</scope>
    <source>
        <strain evidence="3">CGMCC 1.15725</strain>
    </source>
</reference>
<dbReference type="EMBL" id="BMJQ01000020">
    <property type="protein sequence ID" value="GGF43684.1"/>
    <property type="molecule type" value="Genomic_DNA"/>
</dbReference>
<comment type="similarity">
    <text evidence="1">Belongs to the universal stress protein A family.</text>
</comment>
<dbReference type="Proteomes" id="UP000646365">
    <property type="component" value="Unassembled WGS sequence"/>
</dbReference>
<comment type="caution">
    <text evidence="3">The sequence shown here is derived from an EMBL/GenBank/DDBJ whole genome shotgun (WGS) entry which is preliminary data.</text>
</comment>
<evidence type="ECO:0000313" key="4">
    <source>
        <dbReference type="Proteomes" id="UP000646365"/>
    </source>
</evidence>
<organism evidence="3 4">
    <name type="scientific">Aliidongia dinghuensis</name>
    <dbReference type="NCBI Taxonomy" id="1867774"/>
    <lineage>
        <taxon>Bacteria</taxon>
        <taxon>Pseudomonadati</taxon>
        <taxon>Pseudomonadota</taxon>
        <taxon>Alphaproteobacteria</taxon>
        <taxon>Rhodospirillales</taxon>
        <taxon>Dongiaceae</taxon>
        <taxon>Aliidongia</taxon>
    </lineage>
</organism>
<dbReference type="SUPFAM" id="SSF52402">
    <property type="entry name" value="Adenine nucleotide alpha hydrolases-like"/>
    <property type="match status" value="2"/>
</dbReference>
<dbReference type="Pfam" id="PF00582">
    <property type="entry name" value="Usp"/>
    <property type="match status" value="1"/>
</dbReference>
<dbReference type="InterPro" id="IPR006016">
    <property type="entry name" value="UspA"/>
</dbReference>
<dbReference type="Gene3D" id="3.40.50.12370">
    <property type="match status" value="1"/>
</dbReference>
<name>A0A8J3E6R1_9PROT</name>
<keyword evidence="4" id="KW-1185">Reference proteome</keyword>
<evidence type="ECO:0000256" key="1">
    <source>
        <dbReference type="ARBA" id="ARBA00008791"/>
    </source>
</evidence>
<evidence type="ECO:0000313" key="3">
    <source>
        <dbReference type="EMBL" id="GGF43684.1"/>
    </source>
</evidence>
<proteinExistence type="inferred from homology"/>
<dbReference type="PANTHER" id="PTHR46268:SF15">
    <property type="entry name" value="UNIVERSAL STRESS PROTEIN HP_0031"/>
    <property type="match status" value="1"/>
</dbReference>
<dbReference type="PANTHER" id="PTHR46268">
    <property type="entry name" value="STRESS RESPONSE PROTEIN NHAX"/>
    <property type="match status" value="1"/>
</dbReference>
<accession>A0A8J3E6R1</accession>